<evidence type="ECO:0000256" key="6">
    <source>
        <dbReference type="ARBA" id="ARBA00022777"/>
    </source>
</evidence>
<dbReference type="InterPro" id="IPR000577">
    <property type="entry name" value="Carb_kinase_FGGY"/>
</dbReference>
<dbReference type="InterPro" id="IPR043129">
    <property type="entry name" value="ATPase_NBD"/>
</dbReference>
<keyword evidence="7" id="KW-0319">Glycerol metabolism</keyword>
<dbReference type="AlphaFoldDB" id="A0A381NQ14"/>
<dbReference type="GO" id="GO:0005829">
    <property type="term" value="C:cytosol"/>
    <property type="evidence" value="ECO:0007669"/>
    <property type="project" value="UniProtKB-ARBA"/>
</dbReference>
<dbReference type="GO" id="GO:0004370">
    <property type="term" value="F:glycerol kinase activity"/>
    <property type="evidence" value="ECO:0007669"/>
    <property type="project" value="UniProtKB-EC"/>
</dbReference>
<dbReference type="NCBIfam" id="TIGR01311">
    <property type="entry name" value="glycerol_kin"/>
    <property type="match status" value="1"/>
</dbReference>
<gene>
    <name evidence="13" type="ORF">METZ01_LOCUS9539</name>
</gene>
<dbReference type="Pfam" id="PF00370">
    <property type="entry name" value="FGGY_N"/>
    <property type="match status" value="1"/>
</dbReference>
<dbReference type="EC" id="2.7.1.30" evidence="3"/>
<organism evidence="13">
    <name type="scientific">marine metagenome</name>
    <dbReference type="NCBI Taxonomy" id="408172"/>
    <lineage>
        <taxon>unclassified sequences</taxon>
        <taxon>metagenomes</taxon>
        <taxon>ecological metagenomes</taxon>
    </lineage>
</organism>
<keyword evidence="5" id="KW-0547">Nucleotide-binding</keyword>
<evidence type="ECO:0000256" key="4">
    <source>
        <dbReference type="ARBA" id="ARBA00022679"/>
    </source>
</evidence>
<accession>A0A381NQ14</accession>
<dbReference type="FunFam" id="3.30.420.40:FF:000007">
    <property type="entry name" value="Glycerol kinase"/>
    <property type="match status" value="1"/>
</dbReference>
<dbReference type="EMBL" id="UINC01000518">
    <property type="protein sequence ID" value="SUZ56685.1"/>
    <property type="molecule type" value="Genomic_DNA"/>
</dbReference>
<dbReference type="FunFam" id="3.30.420.40:FF:000008">
    <property type="entry name" value="Glycerol kinase"/>
    <property type="match status" value="1"/>
</dbReference>
<evidence type="ECO:0000256" key="7">
    <source>
        <dbReference type="ARBA" id="ARBA00022798"/>
    </source>
</evidence>
<dbReference type="PANTHER" id="PTHR10196:SF69">
    <property type="entry name" value="GLYCEROL KINASE"/>
    <property type="match status" value="1"/>
</dbReference>
<keyword evidence="6" id="KW-0418">Kinase</keyword>
<dbReference type="GO" id="GO:0006072">
    <property type="term" value="P:glycerol-3-phosphate metabolic process"/>
    <property type="evidence" value="ECO:0007669"/>
    <property type="project" value="InterPro"/>
</dbReference>
<evidence type="ECO:0000256" key="10">
    <source>
        <dbReference type="ARBA" id="ARBA00052101"/>
    </source>
</evidence>
<reference evidence="13" key="1">
    <citation type="submission" date="2018-05" db="EMBL/GenBank/DDBJ databases">
        <authorList>
            <person name="Lanie J.A."/>
            <person name="Ng W.-L."/>
            <person name="Kazmierczak K.M."/>
            <person name="Andrzejewski T.M."/>
            <person name="Davidsen T.M."/>
            <person name="Wayne K.J."/>
            <person name="Tettelin H."/>
            <person name="Glass J.I."/>
            <person name="Rusch D."/>
            <person name="Podicherti R."/>
            <person name="Tsui H.-C.T."/>
            <person name="Winkler M.E."/>
        </authorList>
    </citation>
    <scope>NUCLEOTIDE SEQUENCE</scope>
</reference>
<dbReference type="HAMAP" id="MF_00186">
    <property type="entry name" value="Glycerol_kin"/>
    <property type="match status" value="1"/>
</dbReference>
<evidence type="ECO:0000256" key="5">
    <source>
        <dbReference type="ARBA" id="ARBA00022741"/>
    </source>
</evidence>
<proteinExistence type="inferred from homology"/>
<evidence type="ECO:0000256" key="9">
    <source>
        <dbReference type="ARBA" id="ARBA00043149"/>
    </source>
</evidence>
<dbReference type="PROSITE" id="PS00445">
    <property type="entry name" value="FGGY_KINASES_2"/>
    <property type="match status" value="1"/>
</dbReference>
<dbReference type="Pfam" id="PF02782">
    <property type="entry name" value="FGGY_C"/>
    <property type="match status" value="1"/>
</dbReference>
<dbReference type="InterPro" id="IPR018485">
    <property type="entry name" value="FGGY_C"/>
</dbReference>
<dbReference type="GO" id="GO:0019563">
    <property type="term" value="P:glycerol catabolic process"/>
    <property type="evidence" value="ECO:0007669"/>
    <property type="project" value="TreeGrafter"/>
</dbReference>
<dbReference type="InterPro" id="IPR018484">
    <property type="entry name" value="FGGY_N"/>
</dbReference>
<keyword evidence="8" id="KW-0067">ATP-binding</keyword>
<sequence>MPEAVLSLDQGTTGSTALVFSREGKIIGRAYSEFTQSYPQPGWVEHDPDEIFAVSLQVMTDALEVAHIQPSELKAIGIANQRETTVVWDRDTGRPIHPAIVWQSRQTTDICQQLKKDGHEETIRERTGLVIDAYFSGTKIKWILDRYPDARAKARDGKVVFGTIDTWLLWKLSGGVLATEPTNASRTLLYNIHERQWDQDLLDLLDVPRDMLPEVKASCSVFAETCQRDRLPGGVPIAGIAGDQQAALYGQGCWSQGMAKNTYGTGSFVVMNMGALRPPVQPGLLTTICCDGSGQPAYALEGSIFVAGAAIQWLRDELGLIGKASDTEPIARSVPDTLGVHVVPAFTGLGAPHWDMDARGAILGLTRGTGRAHIVRATLESLAYQTCDVVDAMIACGADIRELRVDGGAAANEFLMQFQADLLGVPVDRPTILETTAAGVAFLAGLCTGFWSSPEEIQSVRRRDRLFEPMLGSAEREQMLAGWKQALSRVRTN</sequence>
<dbReference type="PIRSF" id="PIRSF000538">
    <property type="entry name" value="GlpK"/>
    <property type="match status" value="1"/>
</dbReference>
<evidence type="ECO:0000259" key="12">
    <source>
        <dbReference type="Pfam" id="PF02782"/>
    </source>
</evidence>
<comment type="pathway">
    <text evidence="1">Polyol metabolism; glycerol degradation via glycerol kinase pathway; sn-glycerol 3-phosphate from glycerol: step 1/1.</text>
</comment>
<evidence type="ECO:0000256" key="8">
    <source>
        <dbReference type="ARBA" id="ARBA00022840"/>
    </source>
</evidence>
<evidence type="ECO:0000256" key="1">
    <source>
        <dbReference type="ARBA" id="ARBA00005190"/>
    </source>
</evidence>
<feature type="domain" description="Carbohydrate kinase FGGY C-terminal" evidence="12">
    <location>
        <begin position="260"/>
        <end position="445"/>
    </location>
</feature>
<evidence type="ECO:0000313" key="13">
    <source>
        <dbReference type="EMBL" id="SUZ56685.1"/>
    </source>
</evidence>
<protein>
    <recommendedName>
        <fullName evidence="3">glycerol kinase</fullName>
        <ecNumber evidence="3">2.7.1.30</ecNumber>
    </recommendedName>
    <alternativeName>
        <fullName evidence="9">ATP:glycerol 3-phosphotransferase</fullName>
    </alternativeName>
</protein>
<comment type="similarity">
    <text evidence="2">Belongs to the FGGY kinase family.</text>
</comment>
<evidence type="ECO:0000256" key="2">
    <source>
        <dbReference type="ARBA" id="ARBA00009156"/>
    </source>
</evidence>
<dbReference type="InterPro" id="IPR018483">
    <property type="entry name" value="Carb_kinase_FGGY_CS"/>
</dbReference>
<dbReference type="Gene3D" id="3.30.420.40">
    <property type="match status" value="2"/>
</dbReference>
<keyword evidence="4" id="KW-0808">Transferase</keyword>
<feature type="domain" description="Carbohydrate kinase FGGY N-terminal" evidence="11">
    <location>
        <begin position="5"/>
        <end position="250"/>
    </location>
</feature>
<comment type="catalytic activity">
    <reaction evidence="10">
        <text>glycerol + ATP = sn-glycerol 3-phosphate + ADP + H(+)</text>
        <dbReference type="Rhea" id="RHEA:21644"/>
        <dbReference type="ChEBI" id="CHEBI:15378"/>
        <dbReference type="ChEBI" id="CHEBI:17754"/>
        <dbReference type="ChEBI" id="CHEBI:30616"/>
        <dbReference type="ChEBI" id="CHEBI:57597"/>
        <dbReference type="ChEBI" id="CHEBI:456216"/>
        <dbReference type="EC" id="2.7.1.30"/>
    </reaction>
</comment>
<evidence type="ECO:0000259" key="11">
    <source>
        <dbReference type="Pfam" id="PF00370"/>
    </source>
</evidence>
<evidence type="ECO:0000256" key="3">
    <source>
        <dbReference type="ARBA" id="ARBA00012099"/>
    </source>
</evidence>
<dbReference type="CDD" id="cd07786">
    <property type="entry name" value="FGGY_EcGK_like"/>
    <property type="match status" value="1"/>
</dbReference>
<dbReference type="SUPFAM" id="SSF53067">
    <property type="entry name" value="Actin-like ATPase domain"/>
    <property type="match status" value="2"/>
</dbReference>
<name>A0A381NQ14_9ZZZZ</name>
<dbReference type="InterPro" id="IPR005999">
    <property type="entry name" value="Glycerol_kin"/>
</dbReference>
<dbReference type="GO" id="GO:0005524">
    <property type="term" value="F:ATP binding"/>
    <property type="evidence" value="ECO:0007669"/>
    <property type="project" value="UniProtKB-KW"/>
</dbReference>
<dbReference type="NCBIfam" id="NF000756">
    <property type="entry name" value="PRK00047.1"/>
    <property type="match status" value="1"/>
</dbReference>
<dbReference type="PANTHER" id="PTHR10196">
    <property type="entry name" value="SUGAR KINASE"/>
    <property type="match status" value="1"/>
</dbReference>